<reference evidence="2" key="1">
    <citation type="submission" date="2023-04" db="EMBL/GenBank/DDBJ databases">
        <authorList>
            <consortium name="ELIXIR-Norway"/>
        </authorList>
    </citation>
    <scope>NUCLEOTIDE SEQUENCE [LARGE SCALE GENOMIC DNA]</scope>
</reference>
<organism evidence="2 3">
    <name type="scientific">Rangifer tarandus platyrhynchus</name>
    <name type="common">Svalbard reindeer</name>
    <dbReference type="NCBI Taxonomy" id="3082113"/>
    <lineage>
        <taxon>Eukaryota</taxon>
        <taxon>Metazoa</taxon>
        <taxon>Chordata</taxon>
        <taxon>Craniata</taxon>
        <taxon>Vertebrata</taxon>
        <taxon>Euteleostomi</taxon>
        <taxon>Mammalia</taxon>
        <taxon>Eutheria</taxon>
        <taxon>Laurasiatheria</taxon>
        <taxon>Artiodactyla</taxon>
        <taxon>Ruminantia</taxon>
        <taxon>Pecora</taxon>
        <taxon>Cervidae</taxon>
        <taxon>Odocoileinae</taxon>
        <taxon>Rangifer</taxon>
    </lineage>
</organism>
<sequence>MSRAAVSPAAPASRAREESESHAVQTATLAGDRHTFSCGHSVKPPKDREPTNQCPALWKQISCTYTDIGRARTGPPEGELQDPSQASTDDLGRQMARRVGRQREAHVPCQDDTQKYIPVIAGCQWRCQREMPCVFLDTLLWGTNTMLTSLIRTLGVTGAERGVTYPCLSAAGSGRAEAAHQKLKM</sequence>
<dbReference type="EMBL" id="OX459967">
    <property type="protein sequence ID" value="CAI9171771.1"/>
    <property type="molecule type" value="Genomic_DNA"/>
</dbReference>
<protein>
    <submittedName>
        <fullName evidence="2">Uncharacterized protein</fullName>
    </submittedName>
</protein>
<feature type="region of interest" description="Disordered" evidence="1">
    <location>
        <begin position="1"/>
        <end position="53"/>
    </location>
</feature>
<feature type="region of interest" description="Disordered" evidence="1">
    <location>
        <begin position="68"/>
        <end position="105"/>
    </location>
</feature>
<evidence type="ECO:0000313" key="2">
    <source>
        <dbReference type="EMBL" id="CAI9171771.1"/>
    </source>
</evidence>
<evidence type="ECO:0000256" key="1">
    <source>
        <dbReference type="SAM" id="MobiDB-lite"/>
    </source>
</evidence>
<name>A0ABN8ZFL0_RANTA</name>
<gene>
    <name evidence="2" type="ORF">MRATA1EN1_LOCUS20733</name>
</gene>
<accession>A0ABN8ZFL0</accession>
<feature type="compositionally biased region" description="Low complexity" evidence="1">
    <location>
        <begin position="1"/>
        <end position="13"/>
    </location>
</feature>
<keyword evidence="3" id="KW-1185">Reference proteome</keyword>
<evidence type="ECO:0000313" key="3">
    <source>
        <dbReference type="Proteomes" id="UP001176941"/>
    </source>
</evidence>
<dbReference type="Proteomes" id="UP001176941">
    <property type="component" value="Chromosome 31"/>
</dbReference>
<proteinExistence type="predicted"/>